<sequence>MTTTTAAPCEEPASGREHDERDEQRTRRFEREALAYHRRMERAALRMTRHPQDAEDLVQETYAKAYGSFHQFQPGSNLWGWLYRIMTNAYITSYRKKQTEPPRSPTPHLEDWQMVGVVGDDAASLASAEARVLSRIPDPELLRALRDTPQDFVRVVYLADVEGMSYQEIARMLGIQPGTVSSRLYRGRRRLRTLLAQYERGHGGHGRGGHG</sequence>
<evidence type="ECO:0000313" key="2">
    <source>
        <dbReference type="Proteomes" id="UP001303608"/>
    </source>
</evidence>
<name>A0ACD4WJB0_STRVN</name>
<dbReference type="Proteomes" id="UP001303608">
    <property type="component" value="Chromosome"/>
</dbReference>
<gene>
    <name evidence="1" type="ORF">R2E43_00295</name>
</gene>
<proteinExistence type="predicted"/>
<dbReference type="EMBL" id="CP137734">
    <property type="protein sequence ID" value="WOY95962.1"/>
    <property type="molecule type" value="Genomic_DNA"/>
</dbReference>
<evidence type="ECO:0000313" key="1">
    <source>
        <dbReference type="EMBL" id="WOY95962.1"/>
    </source>
</evidence>
<organism evidence="1 2">
    <name type="scientific">Streptomyces violaceoruber</name>
    <dbReference type="NCBI Taxonomy" id="1935"/>
    <lineage>
        <taxon>Bacteria</taxon>
        <taxon>Bacillati</taxon>
        <taxon>Actinomycetota</taxon>
        <taxon>Actinomycetes</taxon>
        <taxon>Kitasatosporales</taxon>
        <taxon>Streptomycetaceae</taxon>
        <taxon>Streptomyces</taxon>
        <taxon>Streptomyces violaceoruber group</taxon>
    </lineage>
</organism>
<accession>A0ACD4WJB0</accession>
<keyword evidence="2" id="KW-1185">Reference proteome</keyword>
<protein>
    <submittedName>
        <fullName evidence="1">Sigma-70 family RNA polymerase sigma factor</fullName>
    </submittedName>
</protein>
<reference evidence="1" key="1">
    <citation type="submission" date="2023-10" db="EMBL/GenBank/DDBJ databases">
        <title>The genome sequence of Streptomyces violaceoruber CGMCC 4.1801.</title>
        <authorList>
            <person name="Mo P."/>
        </authorList>
    </citation>
    <scope>NUCLEOTIDE SEQUENCE</scope>
    <source>
        <strain evidence="1">CGMCC 4.1801</strain>
    </source>
</reference>